<keyword evidence="2" id="KW-0560">Oxidoreductase</keyword>
<dbReference type="SUPFAM" id="SSF52218">
    <property type="entry name" value="Flavoproteins"/>
    <property type="match status" value="1"/>
</dbReference>
<dbReference type="KEGG" id="wch:wcw_0878"/>
<dbReference type="InterPro" id="IPR050712">
    <property type="entry name" value="NAD(P)H-dep_reductase"/>
</dbReference>
<dbReference type="AlphaFoldDB" id="D6YVT1"/>
<evidence type="ECO:0000313" key="2">
    <source>
        <dbReference type="EMBL" id="ADI38242.1"/>
    </source>
</evidence>
<protein>
    <submittedName>
        <fullName evidence="2">NADPH-dependent FMN reductase</fullName>
        <ecNumber evidence="2">1.7.-.-</ecNumber>
    </submittedName>
</protein>
<dbReference type="Proteomes" id="UP000001505">
    <property type="component" value="Chromosome"/>
</dbReference>
<evidence type="ECO:0000259" key="1">
    <source>
        <dbReference type="Pfam" id="PF03358"/>
    </source>
</evidence>
<organism evidence="2 3">
    <name type="scientific">Waddlia chondrophila (strain ATCC VR-1470 / WSU 86-1044)</name>
    <dbReference type="NCBI Taxonomy" id="716544"/>
    <lineage>
        <taxon>Bacteria</taxon>
        <taxon>Pseudomonadati</taxon>
        <taxon>Chlamydiota</taxon>
        <taxon>Chlamydiia</taxon>
        <taxon>Parachlamydiales</taxon>
        <taxon>Waddliaceae</taxon>
        <taxon>Waddlia</taxon>
    </lineage>
</organism>
<dbReference type="STRING" id="716544.wcw_0878"/>
<dbReference type="PANTHER" id="PTHR30543:SF21">
    <property type="entry name" value="NAD(P)H-DEPENDENT FMN REDUCTASE LOT6"/>
    <property type="match status" value="1"/>
</dbReference>
<gene>
    <name evidence="2" type="ordered locus">wcw_0878</name>
</gene>
<proteinExistence type="predicted"/>
<keyword evidence="3" id="KW-1185">Reference proteome</keyword>
<dbReference type="EC" id="1.7.-.-" evidence="2"/>
<accession>D6YVT1</accession>
<reference evidence="2 3" key="1">
    <citation type="journal article" date="2010" name="PLoS ONE">
        <title>The Waddlia genome: a window into chlamydial biology.</title>
        <authorList>
            <person name="Bertelli C."/>
            <person name="Collyn F."/>
            <person name="Croxatto A."/>
            <person name="Ruckert C."/>
            <person name="Polkinghorne A."/>
            <person name="Kebbi-Beghdadi C."/>
            <person name="Goesmann A."/>
            <person name="Vaughan L."/>
            <person name="Greub G."/>
        </authorList>
    </citation>
    <scope>NUCLEOTIDE SEQUENCE [LARGE SCALE GENOMIC DNA]</scope>
    <source>
        <strain evidence="3">ATCC VR-1470 / WSU 86-1044</strain>
    </source>
</reference>
<dbReference type="PANTHER" id="PTHR30543">
    <property type="entry name" value="CHROMATE REDUCTASE"/>
    <property type="match status" value="1"/>
</dbReference>
<dbReference type="GO" id="GO:0016491">
    <property type="term" value="F:oxidoreductase activity"/>
    <property type="evidence" value="ECO:0007669"/>
    <property type="project" value="UniProtKB-KW"/>
</dbReference>
<dbReference type="GO" id="GO:0010181">
    <property type="term" value="F:FMN binding"/>
    <property type="evidence" value="ECO:0007669"/>
    <property type="project" value="TreeGrafter"/>
</dbReference>
<sequence>MKQKIVVLMLLFIPFFDVQSAVKVLAFSGSTRTGSYNQSLIENAAEIARTSNAEVTVINLKDYEMPFYQAELESSQGMPRNALRFRQLMLDHNRIIIATPEYNGSLTAILKNALDWASRTEQAEFSNEAFKDKKFALMSASPGKGGGKRSVDHLAQVLASLGGKVVEDKVVVPQAYQAFDCNQNLKNDSTKKQLIQEIAELLR</sequence>
<dbReference type="eggNOG" id="COG0431">
    <property type="taxonomic scope" value="Bacteria"/>
</dbReference>
<feature type="domain" description="NADPH-dependent FMN reductase-like" evidence="1">
    <location>
        <begin position="22"/>
        <end position="176"/>
    </location>
</feature>
<dbReference type="Gene3D" id="3.40.50.360">
    <property type="match status" value="1"/>
</dbReference>
<dbReference type="InterPro" id="IPR005025">
    <property type="entry name" value="FMN_Rdtase-like_dom"/>
</dbReference>
<dbReference type="InterPro" id="IPR029039">
    <property type="entry name" value="Flavoprotein-like_sf"/>
</dbReference>
<dbReference type="HOGENOM" id="CLU_055322_4_1_0"/>
<evidence type="ECO:0000313" key="3">
    <source>
        <dbReference type="Proteomes" id="UP000001505"/>
    </source>
</evidence>
<dbReference type="EMBL" id="CP001928">
    <property type="protein sequence ID" value="ADI38242.1"/>
    <property type="molecule type" value="Genomic_DNA"/>
</dbReference>
<dbReference type="Pfam" id="PF03358">
    <property type="entry name" value="FMN_red"/>
    <property type="match status" value="1"/>
</dbReference>
<dbReference type="GO" id="GO:0005829">
    <property type="term" value="C:cytosol"/>
    <property type="evidence" value="ECO:0007669"/>
    <property type="project" value="TreeGrafter"/>
</dbReference>
<name>D6YVT1_WADCW</name>
<dbReference type="RefSeq" id="WP_013181956.1">
    <property type="nucleotide sequence ID" value="NC_014225.1"/>
</dbReference>